<protein>
    <submittedName>
        <fullName evidence="2">Uncharacterized protein</fullName>
    </submittedName>
</protein>
<name>A0ABP9VI39_9BACT</name>
<evidence type="ECO:0000313" key="3">
    <source>
        <dbReference type="Proteomes" id="UP001416858"/>
    </source>
</evidence>
<proteinExistence type="predicted"/>
<comment type="caution">
    <text evidence="2">The sequence shown here is derived from an EMBL/GenBank/DDBJ whole genome shotgun (WGS) entry which is preliminary data.</text>
</comment>
<feature type="transmembrane region" description="Helical" evidence="1">
    <location>
        <begin position="155"/>
        <end position="180"/>
    </location>
</feature>
<dbReference type="EMBL" id="BAABRO010000001">
    <property type="protein sequence ID" value="GAA5504879.1"/>
    <property type="molecule type" value="Genomic_DNA"/>
</dbReference>
<evidence type="ECO:0000313" key="2">
    <source>
        <dbReference type="EMBL" id="GAA5504879.1"/>
    </source>
</evidence>
<dbReference type="Proteomes" id="UP001416858">
    <property type="component" value="Unassembled WGS sequence"/>
</dbReference>
<reference evidence="2 3" key="1">
    <citation type="submission" date="2024-02" db="EMBL/GenBank/DDBJ databases">
        <title>Rhodopirellula caenicola NBRC 110016.</title>
        <authorList>
            <person name="Ichikawa N."/>
            <person name="Katano-Makiyama Y."/>
            <person name="Hidaka K."/>
        </authorList>
    </citation>
    <scope>NUCLEOTIDE SEQUENCE [LARGE SCALE GENOMIC DNA]</scope>
    <source>
        <strain evidence="2 3">NBRC 110016</strain>
    </source>
</reference>
<accession>A0ABP9VI39</accession>
<keyword evidence="1" id="KW-1133">Transmembrane helix</keyword>
<keyword evidence="1" id="KW-0812">Transmembrane</keyword>
<sequence>MSAKRILTPEKHRPTRLVPVRTQFCQWDVVGLWFGGVIRCLERKESVEMVGLWAFERNLIVDPRIAEFPRRCLFTGEPVNAMTLMTLAQVQASNRGPLTRLAKRQIKLSIPVSQNFLCKRAAWSKKVRFALVTFGSILTVAGIAIPLSMGMRGDALWSTLSVVLAFSILALIVGICFPYLDDMNGSKYISGVRFLKDGRILIPGVHETVLGNLPELKRGFFDGFLGNESLKPKQAR</sequence>
<gene>
    <name evidence="2" type="ORF">Rcae01_00318</name>
</gene>
<organism evidence="2 3">
    <name type="scientific">Novipirellula caenicola</name>
    <dbReference type="NCBI Taxonomy" id="1536901"/>
    <lineage>
        <taxon>Bacteria</taxon>
        <taxon>Pseudomonadati</taxon>
        <taxon>Planctomycetota</taxon>
        <taxon>Planctomycetia</taxon>
        <taxon>Pirellulales</taxon>
        <taxon>Pirellulaceae</taxon>
        <taxon>Novipirellula</taxon>
    </lineage>
</organism>
<keyword evidence="3" id="KW-1185">Reference proteome</keyword>
<feature type="transmembrane region" description="Helical" evidence="1">
    <location>
        <begin position="129"/>
        <end position="149"/>
    </location>
</feature>
<keyword evidence="1" id="KW-0472">Membrane</keyword>
<evidence type="ECO:0000256" key="1">
    <source>
        <dbReference type="SAM" id="Phobius"/>
    </source>
</evidence>